<evidence type="ECO:0000256" key="1">
    <source>
        <dbReference type="PROSITE-ProRule" id="PRU01373"/>
    </source>
</evidence>
<name>A0ABY5SJ65_9MICO</name>
<dbReference type="PANTHER" id="PTHR38589">
    <property type="entry name" value="BLR0621 PROTEIN"/>
    <property type="match status" value="1"/>
</dbReference>
<feature type="region of interest" description="Disordered" evidence="2">
    <location>
        <begin position="56"/>
        <end position="103"/>
    </location>
</feature>
<sequence length="295" mass="31249">MSNGVHRRASVPAFLALTLLLTACGTDSDGGGESAANVESTAVAAPAQQTSFGDFAAPEQVSPAGADSGQSPDSADQSPNDAATDSGQASSDAEANGPAHEVPVPGLAKEYADQIPEETSQVLVATSPDADSENSTLSFFEFEDKKWKKLKTFSAHNGSNGWLKDRREGDKTTPIGVFTLSDAGGFKPNPGTKLPYTQDDRLPSSATVAYGADYESVFDYIIAIDYNRKPGTPPTDKTRPMGWDKGGGIWLHLDHDSGTNGCVTLDEADLTWIMRTIDPDDHPRIAMGPETELKK</sequence>
<reference evidence="5" key="1">
    <citation type="submission" date="2022-03" db="EMBL/GenBank/DDBJ databases">
        <title>Brevibacterium spongiae sp. nov., isolated from marine sponge.</title>
        <authorList>
            <person name="Li Z."/>
            <person name="Zhang M."/>
        </authorList>
    </citation>
    <scope>NUCLEOTIDE SEQUENCE</scope>
    <source>
        <strain evidence="5">WHS-Z9</strain>
    </source>
</reference>
<dbReference type="RefSeq" id="WP_265417264.1">
    <property type="nucleotide sequence ID" value="NZ_CP093443.1"/>
</dbReference>
<feature type="signal peptide" evidence="3">
    <location>
        <begin position="1"/>
        <end position="23"/>
    </location>
</feature>
<dbReference type="EMBL" id="CP093443">
    <property type="protein sequence ID" value="UVI34583.1"/>
    <property type="molecule type" value="Genomic_DNA"/>
</dbReference>
<accession>A0ABY5SJ65</accession>
<dbReference type="PROSITE" id="PS52029">
    <property type="entry name" value="LD_TPASE"/>
    <property type="match status" value="1"/>
</dbReference>
<keyword evidence="6" id="KW-1185">Reference proteome</keyword>
<keyword evidence="1" id="KW-0573">Peptidoglycan synthesis</keyword>
<dbReference type="PANTHER" id="PTHR38589:SF1">
    <property type="entry name" value="BLR0621 PROTEIN"/>
    <property type="match status" value="1"/>
</dbReference>
<proteinExistence type="predicted"/>
<keyword evidence="3" id="KW-0732">Signal</keyword>
<dbReference type="InterPro" id="IPR005490">
    <property type="entry name" value="LD_TPept_cat_dom"/>
</dbReference>
<keyword evidence="1" id="KW-0961">Cell wall biogenesis/degradation</keyword>
<evidence type="ECO:0000259" key="4">
    <source>
        <dbReference type="PROSITE" id="PS52029"/>
    </source>
</evidence>
<evidence type="ECO:0000256" key="2">
    <source>
        <dbReference type="SAM" id="MobiDB-lite"/>
    </source>
</evidence>
<feature type="active site" description="Nucleophile" evidence="1">
    <location>
        <position position="262"/>
    </location>
</feature>
<evidence type="ECO:0000256" key="3">
    <source>
        <dbReference type="SAM" id="SignalP"/>
    </source>
</evidence>
<dbReference type="Pfam" id="PF03734">
    <property type="entry name" value="YkuD"/>
    <property type="match status" value="1"/>
</dbReference>
<feature type="domain" description="L,D-TPase catalytic" evidence="4">
    <location>
        <begin position="126"/>
        <end position="288"/>
    </location>
</feature>
<feature type="active site" description="Proton donor/acceptor" evidence="1">
    <location>
        <position position="252"/>
    </location>
</feature>
<evidence type="ECO:0000313" key="6">
    <source>
        <dbReference type="Proteomes" id="UP001064879"/>
    </source>
</evidence>
<protein>
    <submittedName>
        <fullName evidence="5">L,D-transpeptidase family protein</fullName>
    </submittedName>
</protein>
<feature type="compositionally biased region" description="Polar residues" evidence="2">
    <location>
        <begin position="68"/>
        <end position="93"/>
    </location>
</feature>
<dbReference type="PROSITE" id="PS51257">
    <property type="entry name" value="PROKAR_LIPOPROTEIN"/>
    <property type="match status" value="1"/>
</dbReference>
<feature type="chain" id="PRO_5047508924" evidence="3">
    <location>
        <begin position="24"/>
        <end position="295"/>
    </location>
</feature>
<evidence type="ECO:0000313" key="5">
    <source>
        <dbReference type="EMBL" id="UVI34583.1"/>
    </source>
</evidence>
<comment type="pathway">
    <text evidence="1">Cell wall biogenesis; peptidoglycan biosynthesis.</text>
</comment>
<gene>
    <name evidence="5" type="ORF">L1F31_10590</name>
</gene>
<organism evidence="5 6">
    <name type="scientific">Brevibacterium spongiae</name>
    <dbReference type="NCBI Taxonomy" id="2909672"/>
    <lineage>
        <taxon>Bacteria</taxon>
        <taxon>Bacillati</taxon>
        <taxon>Actinomycetota</taxon>
        <taxon>Actinomycetes</taxon>
        <taxon>Micrococcales</taxon>
        <taxon>Brevibacteriaceae</taxon>
        <taxon>Brevibacterium</taxon>
    </lineage>
</organism>
<dbReference type="Proteomes" id="UP001064879">
    <property type="component" value="Chromosome"/>
</dbReference>
<keyword evidence="1" id="KW-0133">Cell shape</keyword>